<dbReference type="PANTHER" id="PTHR20939:SF11">
    <property type="entry name" value="LD12265P"/>
    <property type="match status" value="1"/>
</dbReference>
<evidence type="ECO:0000256" key="1">
    <source>
        <dbReference type="ARBA" id="ARBA00004469"/>
    </source>
</evidence>
<dbReference type="AlphaFoldDB" id="A0A9N9MZ41"/>
<organism evidence="8 9">
    <name type="scientific">Ceutorhynchus assimilis</name>
    <name type="common">cabbage seed weevil</name>
    <dbReference type="NCBI Taxonomy" id="467358"/>
    <lineage>
        <taxon>Eukaryota</taxon>
        <taxon>Metazoa</taxon>
        <taxon>Ecdysozoa</taxon>
        <taxon>Arthropoda</taxon>
        <taxon>Hexapoda</taxon>
        <taxon>Insecta</taxon>
        <taxon>Pterygota</taxon>
        <taxon>Neoptera</taxon>
        <taxon>Endopterygota</taxon>
        <taxon>Coleoptera</taxon>
        <taxon>Polyphaga</taxon>
        <taxon>Cucujiformia</taxon>
        <taxon>Curculionidae</taxon>
        <taxon>Ceutorhynchinae</taxon>
        <taxon>Ceutorhynchus</taxon>
    </lineage>
</organism>
<keyword evidence="2" id="KW-0813">Transport</keyword>
<reference evidence="8" key="1">
    <citation type="submission" date="2022-01" db="EMBL/GenBank/DDBJ databases">
        <authorList>
            <person name="King R."/>
        </authorList>
    </citation>
    <scope>NUCLEOTIDE SEQUENCE</scope>
</reference>
<dbReference type="Pfam" id="PF00787">
    <property type="entry name" value="PX"/>
    <property type="match status" value="1"/>
</dbReference>
<keyword evidence="3" id="KW-0967">Endosome</keyword>
<dbReference type="Gene3D" id="3.30.1520.10">
    <property type="entry name" value="Phox-like domain"/>
    <property type="match status" value="1"/>
</dbReference>
<dbReference type="InterPro" id="IPR001683">
    <property type="entry name" value="PX_dom"/>
</dbReference>
<dbReference type="EMBL" id="OU892283">
    <property type="protein sequence ID" value="CAG9771669.1"/>
    <property type="molecule type" value="Genomic_DNA"/>
</dbReference>
<dbReference type="PANTHER" id="PTHR20939">
    <property type="entry name" value="SORTING NEXIN 20, 21"/>
    <property type="match status" value="1"/>
</dbReference>
<dbReference type="SUPFAM" id="SSF64268">
    <property type="entry name" value="PX domain"/>
    <property type="match status" value="1"/>
</dbReference>
<evidence type="ECO:0000313" key="9">
    <source>
        <dbReference type="Proteomes" id="UP001152799"/>
    </source>
</evidence>
<dbReference type="GO" id="GO:0031901">
    <property type="term" value="C:early endosome membrane"/>
    <property type="evidence" value="ECO:0007669"/>
    <property type="project" value="UniProtKB-SubCell"/>
</dbReference>
<comment type="subcellular location">
    <subcellularLocation>
        <location evidence="1">Early endosome membrane</location>
        <topology evidence="1">Peripheral membrane protein</topology>
        <orientation evidence="1">Cytoplasmic side</orientation>
    </subcellularLocation>
</comment>
<sequence length="260" mass="29545">MTQILNADKQGLVFEIISARISELPDDKKYVIYTLQVRYISGTDDLTPSVIERRYTQFQNLYNSLKKDYPASLADVLFPKKVLTGNFDNELISTRSTAFETVLKHISSESKLSTSKAMQVFLQEPELSEANQLCDKKEFAGALEILQNVFKLLNKVFSDRSHAVLLTLCRIVACCSECPNAEQSLKWADLALYRFDGVSDSDLLELYLPLLYACIKIYEANKKDTERLSTQLDNFRRQGMKDIAGRSLLVAVNELEAKFL</sequence>
<evidence type="ECO:0000256" key="5">
    <source>
        <dbReference type="ARBA" id="ARBA00023121"/>
    </source>
</evidence>
<evidence type="ECO:0000259" key="7">
    <source>
        <dbReference type="PROSITE" id="PS50195"/>
    </source>
</evidence>
<name>A0A9N9MZ41_9CUCU</name>
<proteinExistence type="predicted"/>
<dbReference type="Proteomes" id="UP001152799">
    <property type="component" value="Chromosome 7"/>
</dbReference>
<keyword evidence="4" id="KW-0653">Protein transport</keyword>
<keyword evidence="5" id="KW-0446">Lipid-binding</keyword>
<keyword evidence="9" id="KW-1185">Reference proteome</keyword>
<keyword evidence="6" id="KW-0472">Membrane</keyword>
<dbReference type="InterPro" id="IPR039937">
    <property type="entry name" value="SNX20/SNX21"/>
</dbReference>
<evidence type="ECO:0000256" key="2">
    <source>
        <dbReference type="ARBA" id="ARBA00022448"/>
    </source>
</evidence>
<dbReference type="GO" id="GO:0015031">
    <property type="term" value="P:protein transport"/>
    <property type="evidence" value="ECO:0007669"/>
    <property type="project" value="UniProtKB-KW"/>
</dbReference>
<evidence type="ECO:0000256" key="3">
    <source>
        <dbReference type="ARBA" id="ARBA00022753"/>
    </source>
</evidence>
<protein>
    <recommendedName>
        <fullName evidence="7">PX domain-containing protein</fullName>
    </recommendedName>
</protein>
<feature type="domain" description="PX" evidence="7">
    <location>
        <begin position="11"/>
        <end position="129"/>
    </location>
</feature>
<accession>A0A9N9MZ41</accession>
<dbReference type="PROSITE" id="PS50195">
    <property type="entry name" value="PX"/>
    <property type="match status" value="1"/>
</dbReference>
<dbReference type="InterPro" id="IPR036871">
    <property type="entry name" value="PX_dom_sf"/>
</dbReference>
<evidence type="ECO:0000256" key="6">
    <source>
        <dbReference type="ARBA" id="ARBA00023136"/>
    </source>
</evidence>
<dbReference type="OrthoDB" id="5975050at2759"/>
<evidence type="ECO:0000256" key="4">
    <source>
        <dbReference type="ARBA" id="ARBA00022927"/>
    </source>
</evidence>
<evidence type="ECO:0000313" key="8">
    <source>
        <dbReference type="EMBL" id="CAG9771669.1"/>
    </source>
</evidence>
<gene>
    <name evidence="8" type="ORF">CEUTPL_LOCUS12099</name>
</gene>
<dbReference type="SMART" id="SM00312">
    <property type="entry name" value="PX"/>
    <property type="match status" value="1"/>
</dbReference>
<dbReference type="GO" id="GO:1901981">
    <property type="term" value="F:phosphatidylinositol phosphate binding"/>
    <property type="evidence" value="ECO:0007669"/>
    <property type="project" value="TreeGrafter"/>
</dbReference>